<dbReference type="Pfam" id="PF02949">
    <property type="entry name" value="7tm_6"/>
    <property type="match status" value="1"/>
</dbReference>
<name>A0A6J2U7W5_DROLE</name>
<evidence type="ECO:0000256" key="5">
    <source>
        <dbReference type="ARBA" id="ARBA00022725"/>
    </source>
</evidence>
<keyword evidence="4 10" id="KW-0812">Transmembrane</keyword>
<evidence type="ECO:0000256" key="8">
    <source>
        <dbReference type="ARBA" id="ARBA00023170"/>
    </source>
</evidence>
<dbReference type="GeneID" id="115631892"/>
<evidence type="ECO:0000256" key="10">
    <source>
        <dbReference type="RuleBase" id="RU351113"/>
    </source>
</evidence>
<evidence type="ECO:0000256" key="1">
    <source>
        <dbReference type="ARBA" id="ARBA00004651"/>
    </source>
</evidence>
<dbReference type="RefSeq" id="XP_030384601.1">
    <property type="nucleotide sequence ID" value="XM_030528741.1"/>
</dbReference>
<proteinExistence type="inferred from homology"/>
<keyword evidence="6 10" id="KW-1133">Transmembrane helix</keyword>
<dbReference type="PANTHER" id="PTHR21137:SF35">
    <property type="entry name" value="ODORANT RECEPTOR 19A-RELATED"/>
    <property type="match status" value="1"/>
</dbReference>
<keyword evidence="3 10" id="KW-0716">Sensory transduction</keyword>
<accession>A0A6J2U7W5</accession>
<dbReference type="InterPro" id="IPR004117">
    <property type="entry name" value="7tm6_olfct_rcpt"/>
</dbReference>
<dbReference type="PANTHER" id="PTHR21137">
    <property type="entry name" value="ODORANT RECEPTOR"/>
    <property type="match status" value="1"/>
</dbReference>
<keyword evidence="5 10" id="KW-0552">Olfaction</keyword>
<evidence type="ECO:0000313" key="11">
    <source>
        <dbReference type="Proteomes" id="UP000504634"/>
    </source>
</evidence>
<dbReference type="Proteomes" id="UP000504634">
    <property type="component" value="Unplaced"/>
</dbReference>
<dbReference type="GO" id="GO:0007165">
    <property type="term" value="P:signal transduction"/>
    <property type="evidence" value="ECO:0007669"/>
    <property type="project" value="UniProtKB-KW"/>
</dbReference>
<dbReference type="OrthoDB" id="7845758at2759"/>
<evidence type="ECO:0000313" key="12">
    <source>
        <dbReference type="RefSeq" id="XP_030384601.1"/>
    </source>
</evidence>
<organism evidence="11 12">
    <name type="scientific">Drosophila lebanonensis</name>
    <name type="common">Fruit fly</name>
    <name type="synonym">Scaptodrosophila lebanonensis</name>
    <dbReference type="NCBI Taxonomy" id="7225"/>
    <lineage>
        <taxon>Eukaryota</taxon>
        <taxon>Metazoa</taxon>
        <taxon>Ecdysozoa</taxon>
        <taxon>Arthropoda</taxon>
        <taxon>Hexapoda</taxon>
        <taxon>Insecta</taxon>
        <taxon>Pterygota</taxon>
        <taxon>Neoptera</taxon>
        <taxon>Endopterygota</taxon>
        <taxon>Diptera</taxon>
        <taxon>Brachycera</taxon>
        <taxon>Muscomorpha</taxon>
        <taxon>Ephydroidea</taxon>
        <taxon>Drosophilidae</taxon>
        <taxon>Scaptodrosophila</taxon>
    </lineage>
</organism>
<keyword evidence="11" id="KW-1185">Reference proteome</keyword>
<evidence type="ECO:0000256" key="9">
    <source>
        <dbReference type="ARBA" id="ARBA00023224"/>
    </source>
</evidence>
<sequence>MRYRPRLANGKLVSLPWPIAMYRVLNPTVWPLEDTASRWDIFVERALLVFSFLTFLQHHAVDLNYLLDNLNDMDIMLTGMPTYLILVEIQIRGFQLARHKAAFKRVLQKFYAEIYVPQATESNTYARIQRQMLGTRINSIMYIMALLNFFLVPIQNIIYHRREMLYKQLYPFDNTQLRFYIPLIGTNIFVGIIITTMLFGELNVLGEILMHMNARYGQLGEHLRMTAKHLLAANTVDKGRIARQYRQALVQILRRNVELNNFGAQVEAQFSFRIFILFAFSAALLCALSFKSYTNPSANFTYIVWFVAKFLELLAFGMLGSILYKTTDELGLMYYTSGWEQIVYHSSNVRENVLLMKMLTLAIEINSQPFFLTGLKYFRVTLVAVVKIIQGAFSYFTFLVSLR</sequence>
<dbReference type="CTD" id="39929"/>
<dbReference type="GO" id="GO:0005886">
    <property type="term" value="C:plasma membrane"/>
    <property type="evidence" value="ECO:0007669"/>
    <property type="project" value="UniProtKB-SubCell"/>
</dbReference>
<gene>
    <name evidence="12" type="primary">LOC115631892</name>
</gene>
<feature type="transmembrane region" description="Helical" evidence="10">
    <location>
        <begin position="377"/>
        <end position="398"/>
    </location>
</feature>
<keyword evidence="2" id="KW-1003">Cell membrane</keyword>
<reference evidence="12" key="1">
    <citation type="submission" date="2025-08" db="UniProtKB">
        <authorList>
            <consortium name="RefSeq"/>
        </authorList>
    </citation>
    <scope>IDENTIFICATION</scope>
    <source>
        <strain evidence="12">11010-0011.00</strain>
        <tissue evidence="12">Whole body</tissue>
    </source>
</reference>
<dbReference type="GO" id="GO:0004984">
    <property type="term" value="F:olfactory receptor activity"/>
    <property type="evidence" value="ECO:0007669"/>
    <property type="project" value="InterPro"/>
</dbReference>
<keyword evidence="9 10" id="KW-0807">Transducer</keyword>
<keyword evidence="7 10" id="KW-0472">Membrane</keyword>
<dbReference type="GO" id="GO:0005549">
    <property type="term" value="F:odorant binding"/>
    <property type="evidence" value="ECO:0007669"/>
    <property type="project" value="InterPro"/>
</dbReference>
<evidence type="ECO:0000256" key="7">
    <source>
        <dbReference type="ARBA" id="ARBA00023136"/>
    </source>
</evidence>
<comment type="subcellular location">
    <subcellularLocation>
        <location evidence="1 10">Cell membrane</location>
        <topology evidence="1 10">Multi-pass membrane protein</topology>
    </subcellularLocation>
</comment>
<evidence type="ECO:0000256" key="6">
    <source>
        <dbReference type="ARBA" id="ARBA00022989"/>
    </source>
</evidence>
<evidence type="ECO:0000256" key="4">
    <source>
        <dbReference type="ARBA" id="ARBA00022692"/>
    </source>
</evidence>
<comment type="caution">
    <text evidence="10">Lacks conserved residue(s) required for the propagation of feature annotation.</text>
</comment>
<feature type="transmembrane region" description="Helical" evidence="10">
    <location>
        <begin position="302"/>
        <end position="324"/>
    </location>
</feature>
<feature type="transmembrane region" description="Helical" evidence="10">
    <location>
        <begin position="179"/>
        <end position="205"/>
    </location>
</feature>
<dbReference type="AlphaFoldDB" id="A0A6J2U7W5"/>
<evidence type="ECO:0000256" key="2">
    <source>
        <dbReference type="ARBA" id="ARBA00022475"/>
    </source>
</evidence>
<keyword evidence="8 10" id="KW-0675">Receptor</keyword>
<feature type="transmembrane region" description="Helical" evidence="10">
    <location>
        <begin position="140"/>
        <end position="159"/>
    </location>
</feature>
<protein>
    <recommendedName>
        <fullName evidence="10">Odorant receptor</fullName>
    </recommendedName>
</protein>
<feature type="transmembrane region" description="Helical" evidence="10">
    <location>
        <begin position="270"/>
        <end position="290"/>
    </location>
</feature>
<evidence type="ECO:0000256" key="3">
    <source>
        <dbReference type="ARBA" id="ARBA00022606"/>
    </source>
</evidence>
<comment type="similarity">
    <text evidence="10">Belongs to the insect chemoreceptor superfamily. Heteromeric odorant receptor channel (TC 1.A.69) family.</text>
</comment>